<dbReference type="HOGENOM" id="CLU_1198163_0_0_11"/>
<feature type="chain" id="PRO_5039009357" description="Secreted protein" evidence="1">
    <location>
        <begin position="23"/>
        <end position="231"/>
    </location>
</feature>
<evidence type="ECO:0008006" key="4">
    <source>
        <dbReference type="Google" id="ProtNLM"/>
    </source>
</evidence>
<dbReference type="RefSeq" id="WP_020935517.1">
    <property type="nucleotide sequence ID" value="NC_021915.1"/>
</dbReference>
<evidence type="ECO:0000256" key="1">
    <source>
        <dbReference type="SAM" id="SignalP"/>
    </source>
</evidence>
<dbReference type="AlphaFoldDB" id="S5SWJ2"/>
<sequence>MNASTPARRLTSLLLTAPVALALPACGAGAVHLTPEQLEAALLTEEEFPLQASADTMAQDAVTLDADSQLFNDYTAESVDEQCAAALHGVYPDDGVQAPTAIGDYATGKHRIIVRTMSLPEQAELDLEEGFAAIAEACDGQTLAGADGEGLTLTALSDDAPAGFHQSVTSSSPLWAELMAELTALLDTHRVVSQDGNNAVEVMGIGLSETEARDILEAQEAKLADAVAAAR</sequence>
<dbReference type="Proteomes" id="UP000015388">
    <property type="component" value="Chromosome"/>
</dbReference>
<reference evidence="2 3" key="1">
    <citation type="submission" date="2012-11" db="EMBL/GenBank/DDBJ databases">
        <title>The complete genome sequence of Corynebacterium maris Coryn-1 (=DSM 45190).</title>
        <authorList>
            <person name="Schaffert L."/>
            <person name="Albersmeier A."/>
            <person name="Kalinowski J."/>
            <person name="Ruckert C."/>
        </authorList>
    </citation>
    <scope>NUCLEOTIDE SEQUENCE [LARGE SCALE GENOMIC DNA]</scope>
    <source>
        <strain evidence="3">Coryn-1</strain>
    </source>
</reference>
<keyword evidence="1" id="KW-0732">Signal</keyword>
<dbReference type="KEGG" id="cmd:B841_10560"/>
<proteinExistence type="predicted"/>
<dbReference type="STRING" id="1224163.B841_10560"/>
<organism evidence="2 3">
    <name type="scientific">Corynebacterium maris DSM 45190</name>
    <dbReference type="NCBI Taxonomy" id="1224163"/>
    <lineage>
        <taxon>Bacteria</taxon>
        <taxon>Bacillati</taxon>
        <taxon>Actinomycetota</taxon>
        <taxon>Actinomycetes</taxon>
        <taxon>Mycobacteriales</taxon>
        <taxon>Corynebacteriaceae</taxon>
        <taxon>Corynebacterium</taxon>
    </lineage>
</organism>
<accession>S5SWJ2</accession>
<evidence type="ECO:0000313" key="2">
    <source>
        <dbReference type="EMBL" id="AGS35584.1"/>
    </source>
</evidence>
<evidence type="ECO:0000313" key="3">
    <source>
        <dbReference type="Proteomes" id="UP000015388"/>
    </source>
</evidence>
<protein>
    <recommendedName>
        <fullName evidence="4">Secreted protein</fullName>
    </recommendedName>
</protein>
<dbReference type="PATRIC" id="fig|1224163.3.peg.2130"/>
<name>S5SWJ2_9CORY</name>
<dbReference type="EMBL" id="CP003924">
    <property type="protein sequence ID" value="AGS35584.1"/>
    <property type="molecule type" value="Genomic_DNA"/>
</dbReference>
<feature type="signal peptide" evidence="1">
    <location>
        <begin position="1"/>
        <end position="22"/>
    </location>
</feature>
<keyword evidence="3" id="KW-1185">Reference proteome</keyword>
<gene>
    <name evidence="2" type="ORF">B841_10560</name>
</gene>